<gene>
    <name evidence="6" type="primary">azoR</name>
    <name evidence="8" type="ORF">H4O21_23385</name>
</gene>
<sequence length="201" mass="21921">MKTLLVIHSSPKRQQSVTRSLTDEFVSKWRANNPNGEVIHRDVGMTPPPHLTEETIGAFYTPAENRTDAQVNALKVSDELIAELKSASEVVIGAPMHNFSITSGLKTWIDQVARVGETFAYTENGPQGLLEDRPVYVLSASGGDYREHTPIAFLNHQSTYLKVALNFVGLQDIHQIEAAGVAKGEEAVNEARAALDALLTA</sequence>
<dbReference type="SUPFAM" id="SSF52218">
    <property type="entry name" value="Flavoproteins"/>
    <property type="match status" value="1"/>
</dbReference>
<feature type="domain" description="Flavodoxin-like fold" evidence="7">
    <location>
        <begin position="2"/>
        <end position="197"/>
    </location>
</feature>
<proteinExistence type="inferred from homology"/>
<organism evidence="8 9">
    <name type="scientific">Oceanospirillum sediminis</name>
    <dbReference type="NCBI Taxonomy" id="2760088"/>
    <lineage>
        <taxon>Bacteria</taxon>
        <taxon>Pseudomonadati</taxon>
        <taxon>Pseudomonadota</taxon>
        <taxon>Gammaproteobacteria</taxon>
        <taxon>Oceanospirillales</taxon>
        <taxon>Oceanospirillaceae</taxon>
        <taxon>Oceanospirillum</taxon>
    </lineage>
</organism>
<dbReference type="Gene3D" id="3.40.50.360">
    <property type="match status" value="1"/>
</dbReference>
<feature type="binding site" evidence="6">
    <location>
        <position position="10"/>
    </location>
    <ligand>
        <name>FMN</name>
        <dbReference type="ChEBI" id="CHEBI:58210"/>
    </ligand>
</feature>
<evidence type="ECO:0000313" key="9">
    <source>
        <dbReference type="Proteomes" id="UP000565262"/>
    </source>
</evidence>
<keyword evidence="2 6" id="KW-0288">FMN</keyword>
<dbReference type="InterPro" id="IPR050104">
    <property type="entry name" value="FMN-dep_NADH:Q_OxRdtase_AzoR1"/>
</dbReference>
<dbReference type="InterPro" id="IPR003680">
    <property type="entry name" value="Flavodoxin_fold"/>
</dbReference>
<keyword evidence="9" id="KW-1185">Reference proteome</keyword>
<comment type="similarity">
    <text evidence="6">Belongs to the azoreductase type 1 family.</text>
</comment>
<dbReference type="InterPro" id="IPR023048">
    <property type="entry name" value="NADH:quinone_OxRdtase_FMN_depd"/>
</dbReference>
<comment type="caution">
    <text evidence="8">The sequence shown here is derived from an EMBL/GenBank/DDBJ whole genome shotgun (WGS) entry which is preliminary data.</text>
</comment>
<dbReference type="Proteomes" id="UP000565262">
    <property type="component" value="Unassembled WGS sequence"/>
</dbReference>
<comment type="catalytic activity">
    <reaction evidence="5">
        <text>N,N-dimethyl-1,4-phenylenediamine + anthranilate + 2 NAD(+) = 2-(4-dimethylaminophenyl)diazenylbenzoate + 2 NADH + 2 H(+)</text>
        <dbReference type="Rhea" id="RHEA:55872"/>
        <dbReference type="ChEBI" id="CHEBI:15378"/>
        <dbReference type="ChEBI" id="CHEBI:15783"/>
        <dbReference type="ChEBI" id="CHEBI:16567"/>
        <dbReference type="ChEBI" id="CHEBI:57540"/>
        <dbReference type="ChEBI" id="CHEBI:57945"/>
        <dbReference type="ChEBI" id="CHEBI:71579"/>
        <dbReference type="EC" id="1.7.1.17"/>
    </reaction>
    <physiologicalReaction direction="right-to-left" evidence="5">
        <dbReference type="Rhea" id="RHEA:55874"/>
    </physiologicalReaction>
</comment>
<evidence type="ECO:0000313" key="8">
    <source>
        <dbReference type="EMBL" id="MBB1489557.1"/>
    </source>
</evidence>
<dbReference type="EMBL" id="JACJFM010000060">
    <property type="protein sequence ID" value="MBB1489557.1"/>
    <property type="molecule type" value="Genomic_DNA"/>
</dbReference>
<comment type="function">
    <text evidence="6">Also exhibits azoreductase activity. Catalyzes the reductive cleavage of the azo bond in aromatic azo compounds to the corresponding amines.</text>
</comment>
<comment type="subunit">
    <text evidence="6">Homodimer.</text>
</comment>
<comment type="cofactor">
    <cofactor evidence="6">
        <name>FMN</name>
        <dbReference type="ChEBI" id="CHEBI:58210"/>
    </cofactor>
    <text evidence="6">Binds 1 FMN per subunit.</text>
</comment>
<dbReference type="GO" id="GO:0009055">
    <property type="term" value="F:electron transfer activity"/>
    <property type="evidence" value="ECO:0007669"/>
    <property type="project" value="UniProtKB-UniRule"/>
</dbReference>
<evidence type="ECO:0000256" key="6">
    <source>
        <dbReference type="HAMAP-Rule" id="MF_01216"/>
    </source>
</evidence>
<dbReference type="AlphaFoldDB" id="A0A839IYW4"/>
<keyword evidence="1 6" id="KW-0285">Flavoprotein</keyword>
<evidence type="ECO:0000256" key="4">
    <source>
        <dbReference type="ARBA" id="ARBA00023027"/>
    </source>
</evidence>
<dbReference type="GO" id="GO:0016655">
    <property type="term" value="F:oxidoreductase activity, acting on NAD(P)H, quinone or similar compound as acceptor"/>
    <property type="evidence" value="ECO:0007669"/>
    <property type="project" value="InterPro"/>
</dbReference>
<dbReference type="EC" id="1.6.5.-" evidence="6"/>
<dbReference type="PANTHER" id="PTHR43741">
    <property type="entry name" value="FMN-DEPENDENT NADH-AZOREDUCTASE 1"/>
    <property type="match status" value="1"/>
</dbReference>
<dbReference type="HAMAP" id="MF_01216">
    <property type="entry name" value="Azoreductase_type1"/>
    <property type="match status" value="1"/>
</dbReference>
<dbReference type="InterPro" id="IPR029039">
    <property type="entry name" value="Flavoprotein-like_sf"/>
</dbReference>
<keyword evidence="4 6" id="KW-0520">NAD</keyword>
<evidence type="ECO:0000259" key="7">
    <source>
        <dbReference type="Pfam" id="PF02525"/>
    </source>
</evidence>
<reference evidence="8 9" key="1">
    <citation type="submission" date="2020-08" db="EMBL/GenBank/DDBJ databases">
        <title>Oceanospirillum sp. nov. isolated from marine sediment.</title>
        <authorList>
            <person name="Ji X."/>
        </authorList>
    </citation>
    <scope>NUCLEOTIDE SEQUENCE [LARGE SCALE GENOMIC DNA]</scope>
    <source>
        <strain evidence="8 9">D5</strain>
    </source>
</reference>
<dbReference type="RefSeq" id="WP_182812032.1">
    <property type="nucleotide sequence ID" value="NZ_JACJFM010000060.1"/>
</dbReference>
<keyword evidence="3 6" id="KW-0560">Oxidoreductase</keyword>
<name>A0A839IYW4_9GAMM</name>
<dbReference type="Pfam" id="PF02525">
    <property type="entry name" value="Flavodoxin_2"/>
    <property type="match status" value="1"/>
</dbReference>
<evidence type="ECO:0000256" key="3">
    <source>
        <dbReference type="ARBA" id="ARBA00023002"/>
    </source>
</evidence>
<comment type="caution">
    <text evidence="6">Lacks conserved residue(s) required for the propagation of feature annotation.</text>
</comment>
<dbReference type="PANTHER" id="PTHR43741:SF2">
    <property type="entry name" value="FMN-DEPENDENT NADH:QUINONE OXIDOREDUCTASE"/>
    <property type="match status" value="1"/>
</dbReference>
<protein>
    <recommendedName>
        <fullName evidence="6">FMN dependent NADH:quinone oxidoreductase</fullName>
        <ecNumber evidence="6">1.6.5.-</ecNumber>
    </recommendedName>
    <alternativeName>
        <fullName evidence="6">Azo-dye reductase</fullName>
    </alternativeName>
    <alternativeName>
        <fullName evidence="6">FMN-dependent NADH-azo compound oxidoreductase</fullName>
    </alternativeName>
    <alternativeName>
        <fullName evidence="6">FMN-dependent NADH-azoreductase</fullName>
        <ecNumber evidence="6">1.7.1.17</ecNumber>
    </alternativeName>
</protein>
<comment type="function">
    <text evidence="6">Quinone reductase that provides resistance to thiol-specific stress caused by electrophilic quinones.</text>
</comment>
<evidence type="ECO:0000256" key="2">
    <source>
        <dbReference type="ARBA" id="ARBA00022643"/>
    </source>
</evidence>
<dbReference type="GO" id="GO:0010181">
    <property type="term" value="F:FMN binding"/>
    <property type="evidence" value="ECO:0007669"/>
    <property type="project" value="UniProtKB-UniRule"/>
</dbReference>
<comment type="catalytic activity">
    <reaction evidence="6">
        <text>2 a quinone + NADH + H(+) = 2 a 1,4-benzosemiquinone + NAD(+)</text>
        <dbReference type="Rhea" id="RHEA:65952"/>
        <dbReference type="ChEBI" id="CHEBI:15378"/>
        <dbReference type="ChEBI" id="CHEBI:57540"/>
        <dbReference type="ChEBI" id="CHEBI:57945"/>
        <dbReference type="ChEBI" id="CHEBI:132124"/>
        <dbReference type="ChEBI" id="CHEBI:134225"/>
    </reaction>
</comment>
<evidence type="ECO:0000256" key="1">
    <source>
        <dbReference type="ARBA" id="ARBA00022630"/>
    </source>
</evidence>
<dbReference type="EC" id="1.7.1.17" evidence="6"/>
<evidence type="ECO:0000256" key="5">
    <source>
        <dbReference type="ARBA" id="ARBA00048542"/>
    </source>
</evidence>
<dbReference type="GO" id="GO:0016652">
    <property type="term" value="F:oxidoreductase activity, acting on NAD(P)H as acceptor"/>
    <property type="evidence" value="ECO:0007669"/>
    <property type="project" value="UniProtKB-UniRule"/>
</dbReference>
<accession>A0A839IYW4</accession>